<keyword evidence="3 4" id="KW-0175">Coiled coil</keyword>
<evidence type="ECO:0000256" key="4">
    <source>
        <dbReference type="SAM" id="Coils"/>
    </source>
</evidence>
<dbReference type="GO" id="GO:0005634">
    <property type="term" value="C:nucleus"/>
    <property type="evidence" value="ECO:0007669"/>
    <property type="project" value="TreeGrafter"/>
</dbReference>
<dbReference type="KEGG" id="ncc:104947272"/>
<dbReference type="Gene3D" id="3.40.50.300">
    <property type="entry name" value="P-loop containing nucleotide triphosphate hydrolases"/>
    <property type="match status" value="1"/>
</dbReference>
<dbReference type="Proteomes" id="UP000504611">
    <property type="component" value="Unplaced"/>
</dbReference>
<accession>A0A6I9N4M4</accession>
<evidence type="ECO:0000256" key="5">
    <source>
        <dbReference type="SAM" id="MobiDB-lite"/>
    </source>
</evidence>
<dbReference type="PANTHER" id="PTHR45916">
    <property type="entry name" value="STRUCTURAL MAINTENANCE OF CHROMOSOMES PROTEIN 5"/>
    <property type="match status" value="1"/>
</dbReference>
<dbReference type="GO" id="GO:0003697">
    <property type="term" value="F:single-stranded DNA binding"/>
    <property type="evidence" value="ECO:0007669"/>
    <property type="project" value="TreeGrafter"/>
</dbReference>
<comment type="similarity">
    <text evidence="1">Belongs to the SMC family. SMC5 subfamily.</text>
</comment>
<dbReference type="GO" id="GO:0000724">
    <property type="term" value="P:double-strand break repair via homologous recombination"/>
    <property type="evidence" value="ECO:0007669"/>
    <property type="project" value="TreeGrafter"/>
</dbReference>
<dbReference type="InterPro" id="IPR027417">
    <property type="entry name" value="P-loop_NTPase"/>
</dbReference>
<dbReference type="GeneID" id="104947272"/>
<evidence type="ECO:0000256" key="3">
    <source>
        <dbReference type="ARBA" id="ARBA00023054"/>
    </source>
</evidence>
<dbReference type="OrthoDB" id="10254973at2759"/>
<dbReference type="GO" id="GO:0030915">
    <property type="term" value="C:Smc5-Smc6 complex"/>
    <property type="evidence" value="ECO:0007669"/>
    <property type="project" value="TreeGrafter"/>
</dbReference>
<evidence type="ECO:0000313" key="7">
    <source>
        <dbReference type="RefSeq" id="XP_010771557.1"/>
    </source>
</evidence>
<evidence type="ECO:0000313" key="6">
    <source>
        <dbReference type="Proteomes" id="UP000504611"/>
    </source>
</evidence>
<keyword evidence="6" id="KW-1185">Reference proteome</keyword>
<evidence type="ECO:0000256" key="1">
    <source>
        <dbReference type="ARBA" id="ARBA00010171"/>
    </source>
</evidence>
<reference evidence="7" key="1">
    <citation type="submission" date="2025-08" db="UniProtKB">
        <authorList>
            <consortium name="RefSeq"/>
        </authorList>
    </citation>
    <scope>IDENTIFICATION</scope>
    <source>
        <tissue evidence="7">Muscle</tissue>
    </source>
</reference>
<evidence type="ECO:0000256" key="2">
    <source>
        <dbReference type="ARBA" id="ARBA00018687"/>
    </source>
</evidence>
<proteinExistence type="inferred from homology"/>
<sequence length="99" mass="11673">MMICFFSLEIVDEYKKREQENKDLEKELEDKSDALTSYRQNISEAKERWLNPLKQLVEQINVKFSDFFRSMQCAGEVDLHSENEVHDDTKGTTHTDIKG</sequence>
<name>A0A6I9N4M4_9TELE</name>
<feature type="region of interest" description="Disordered" evidence="5">
    <location>
        <begin position="79"/>
        <end position="99"/>
    </location>
</feature>
<gene>
    <name evidence="7" type="primary">LOC104947272</name>
</gene>
<organism evidence="6 7">
    <name type="scientific">Notothenia coriiceps</name>
    <name type="common">black rockcod</name>
    <dbReference type="NCBI Taxonomy" id="8208"/>
    <lineage>
        <taxon>Eukaryota</taxon>
        <taxon>Metazoa</taxon>
        <taxon>Chordata</taxon>
        <taxon>Craniata</taxon>
        <taxon>Vertebrata</taxon>
        <taxon>Euteleostomi</taxon>
        <taxon>Actinopterygii</taxon>
        <taxon>Neopterygii</taxon>
        <taxon>Teleostei</taxon>
        <taxon>Neoteleostei</taxon>
        <taxon>Acanthomorphata</taxon>
        <taxon>Eupercaria</taxon>
        <taxon>Perciformes</taxon>
        <taxon>Notothenioidei</taxon>
        <taxon>Nototheniidae</taxon>
        <taxon>Notothenia</taxon>
    </lineage>
</organism>
<dbReference type="AlphaFoldDB" id="A0A6I9N4M4"/>
<dbReference type="RefSeq" id="XP_010771557.1">
    <property type="nucleotide sequence ID" value="XM_010773255.1"/>
</dbReference>
<protein>
    <recommendedName>
        <fullName evidence="2">Structural maintenance of chromosomes protein 5</fullName>
    </recommendedName>
</protein>
<dbReference type="PANTHER" id="PTHR45916:SF1">
    <property type="entry name" value="STRUCTURAL MAINTENANCE OF CHROMOSOMES PROTEIN 5"/>
    <property type="match status" value="1"/>
</dbReference>
<feature type="coiled-coil region" evidence="4">
    <location>
        <begin position="7"/>
        <end position="48"/>
    </location>
</feature>